<feature type="compositionally biased region" description="Gly residues" evidence="9">
    <location>
        <begin position="1386"/>
        <end position="1397"/>
    </location>
</feature>
<dbReference type="InterPro" id="IPR014020">
    <property type="entry name" value="Tensin_C2-dom"/>
</dbReference>
<evidence type="ECO:0000259" key="11">
    <source>
        <dbReference type="PROSITE" id="PS51181"/>
    </source>
</evidence>
<dbReference type="CDD" id="cd09927">
    <property type="entry name" value="SH2_Tensin_like"/>
    <property type="match status" value="1"/>
</dbReference>
<evidence type="ECO:0000256" key="9">
    <source>
        <dbReference type="SAM" id="MobiDB-lite"/>
    </source>
</evidence>
<dbReference type="GO" id="GO:0005925">
    <property type="term" value="C:focal adhesion"/>
    <property type="evidence" value="ECO:0007669"/>
    <property type="project" value="UniProtKB-SubCell"/>
</dbReference>
<dbReference type="Pfam" id="PF08416">
    <property type="entry name" value="PTB"/>
    <property type="match status" value="1"/>
</dbReference>
<dbReference type="Gene3D" id="3.90.190.10">
    <property type="entry name" value="Protein tyrosine phosphatase superfamily"/>
    <property type="match status" value="1"/>
</dbReference>
<keyword evidence="3" id="KW-0597">Phosphoprotein</keyword>
<feature type="region of interest" description="Disordered" evidence="9">
    <location>
        <begin position="1192"/>
        <end position="1217"/>
    </location>
</feature>
<dbReference type="FunFam" id="3.90.190.10:FF:000010">
    <property type="entry name" value="tensin-1 isoform X2"/>
    <property type="match status" value="1"/>
</dbReference>
<keyword evidence="6" id="KW-0965">Cell junction</keyword>
<dbReference type="FunFam" id="2.30.29.30:FF:000039">
    <property type="entry name" value="Tensin 1"/>
    <property type="match status" value="1"/>
</dbReference>
<dbReference type="PANTHER" id="PTHR45734:SF3">
    <property type="entry name" value="TENSIN-1"/>
    <property type="match status" value="1"/>
</dbReference>
<feature type="region of interest" description="Disordered" evidence="9">
    <location>
        <begin position="1055"/>
        <end position="1169"/>
    </location>
</feature>
<evidence type="ECO:0000313" key="14">
    <source>
        <dbReference type="Proteomes" id="UP001187415"/>
    </source>
</evidence>
<feature type="region of interest" description="Disordered" evidence="9">
    <location>
        <begin position="1229"/>
        <end position="1425"/>
    </location>
</feature>
<evidence type="ECO:0000259" key="12">
    <source>
        <dbReference type="PROSITE" id="PS51182"/>
    </source>
</evidence>
<dbReference type="InterPro" id="IPR006020">
    <property type="entry name" value="PTB/PI_dom"/>
</dbReference>
<feature type="region of interest" description="Disordered" evidence="9">
    <location>
        <begin position="648"/>
        <end position="667"/>
    </location>
</feature>
<dbReference type="InterPro" id="IPR051484">
    <property type="entry name" value="Tensin_PTEN_phosphatase"/>
</dbReference>
<name>A0AA88MJT6_CHASR</name>
<evidence type="ECO:0000256" key="7">
    <source>
        <dbReference type="ARBA" id="ARBA00022999"/>
    </source>
</evidence>
<accession>A0AA88MJT6</accession>
<evidence type="ECO:0000256" key="2">
    <source>
        <dbReference type="ARBA" id="ARBA00007881"/>
    </source>
</evidence>
<evidence type="ECO:0008006" key="15">
    <source>
        <dbReference type="Google" id="ProtNLM"/>
    </source>
</evidence>
<feature type="compositionally biased region" description="Polar residues" evidence="9">
    <location>
        <begin position="816"/>
        <end position="832"/>
    </location>
</feature>
<sequence>MNREGSLRRRLSSLRGAWRWSTGHLFRKGSTKSSKSMESRRRPSRSASLLQALEESYELDLIYITERIISVSFPSNVEEQSYSANLREVASMLRSKHGHNYLLFNLSEKRYDINQLNPKVLDFGWPDHHAPALDKICSICKAMDTWLSADSHNVVVIHNKGNRGRTGVVVAAYMHYSNISASADQALDRFAMKRFYEDKVLPVGQPSQKRYVEYFSGLLSGHIKINNKPLFLHHVIMHGIPNFESKGGCRPFLKIYQAMQPVYTSGIYNVQGDSQTSICITIEPGLLLKGDILLKCYHKRYRSPCRDVIFRVQFHTCAVHDLGIVFGKDELDETFKDDRFPEYGKVEFIFSFGPEKIHGMDHLENGPSVSVDYNTQDPLIRWDSYENFNQNCEDNTNEVIHTQGPLDGSLYAKVRKKDSVEGTVTANGLPPTAVEHVLPAVDHALSVSSDSGNSTASIKTDRTDEAAAGPQTSIVSQTHVPVGDEPSAQQQISPQEKQELEQLLSGLEAPMHRQGYLSTSTSAAGGMLHLVPAQVHVNGHSSIDRETDILDDELPTSQEGNSVDSLGTFSSTDGRATPADLYYQSESLINGQDHVPYLEHSIPEKPLENIQPQLGTSNKPVTLMQRDSAPSSGNYVATQNGSMYRSQSFGAEPKSMPQAPARTTSSRDAVQRGLNVWQRFGVPEEPVTEGLTFSPPPSVTVIPSHHSLPQFPHRHSASQQEIEKSIETLNLLMLDLEPARSPVRKSQSVPLQENSVVVTTQPSFSQSQTRPSYQDNATIHTHFSGPMSNLTSHVSPTQMSPGKPSTPEPAPAHGSLTYTSEAAETSTPSHASSAVDGHIQLKPINTYPPSPFSQSADVSEPQRSPSAASASPQPRDSEPDEVFNVEGLVAQRVAEYSARVQSVIPSMTPSQSEHRRSHSLSGVQARAASLDEPATVPRRRITSEGQSQNSPEDSHSPDAPVHSPIRCVSPEFVNAIAMNPGGRPRERNMHSYREAFEEMEGGPISPTPTVGGEVFPQTPAFPTSPQTPYFNLCRSPPGLAKTPLSALGLKPHNPAEIHLNQTGSAPRSYVESVARSAAAVGEQPTSPRSLSPPGEAATQQRSPSPSSHTLNPPLSSSSPIQSSQCDHPLGESSVSSPSQPTTDPTPTVSYHTLSSPLSSYLDSSSPASSYLGTTTPTLSYLGPNTLLGSHVSSDPILATSQPSQTTASHGSPHAQRQTHILASAHSPVLQQRSTTNDDSPITVQQTPPANGFDMVVQGLSGSPLLGHRLSQGAQSSPVLSRQASLGQGSQRSPVLSRQPSLGQPIQSSPVLSRQPSVTHPQGSPVLGHHSSGTQVSQRSPSLDRHPVHSGYTTPDERHGNLSRQSSSSGYQGPPTPSFPISPAGYQDGGMMGMGLGFRQGSPAPGFQPQLPEKRRMSSGDRPNGALSYGSLNGKIMSPASGGSAPSYFHTLSDFSRFNMPDGSPDSRLNVKFVQDTTKFWYKPDISREQAISLLKEKEPGAFVIRDSHSFRGAYGLAMKVASPPPSVHQSKKGDITNELVRHFLIESSPKGVKLKGCPNEPYFGCLSALVYQHAITPLALPCKLLIPTTDLIEEVPEVATTNPLVERLKQGAVQRAPADSHACNVLYINSVEMESLTGPQAVAKAISETLAAASPPTATIVHFKVSSQGITLTDNQRKLFFRRHYPSNTVTFCDTDPQDRKWNKPEGGAAKLFGFVARKQGSTTDNVSHLFAEMDPDQPASAIVNFVLKMIASQKR</sequence>
<reference evidence="13" key="1">
    <citation type="submission" date="2023-07" db="EMBL/GenBank/DDBJ databases">
        <title>Chromosome-level Genome Assembly of Striped Snakehead (Channa striata).</title>
        <authorList>
            <person name="Liu H."/>
        </authorList>
    </citation>
    <scope>NUCLEOTIDE SEQUENCE</scope>
    <source>
        <strain evidence="13">Gz</strain>
        <tissue evidence="13">Muscle</tissue>
    </source>
</reference>
<dbReference type="PROSITE" id="PS50001">
    <property type="entry name" value="SH2"/>
    <property type="match status" value="1"/>
</dbReference>
<feature type="compositionally biased region" description="Polar residues" evidence="9">
    <location>
        <begin position="1229"/>
        <end position="1248"/>
    </location>
</feature>
<organism evidence="13 14">
    <name type="scientific">Channa striata</name>
    <name type="common">Snakehead murrel</name>
    <name type="synonym">Ophicephalus striatus</name>
    <dbReference type="NCBI Taxonomy" id="64152"/>
    <lineage>
        <taxon>Eukaryota</taxon>
        <taxon>Metazoa</taxon>
        <taxon>Chordata</taxon>
        <taxon>Craniata</taxon>
        <taxon>Vertebrata</taxon>
        <taxon>Euteleostomi</taxon>
        <taxon>Actinopterygii</taxon>
        <taxon>Neopterygii</taxon>
        <taxon>Teleostei</taxon>
        <taxon>Neoteleostei</taxon>
        <taxon>Acanthomorphata</taxon>
        <taxon>Anabantaria</taxon>
        <taxon>Anabantiformes</taxon>
        <taxon>Channoidei</taxon>
        <taxon>Channidae</taxon>
        <taxon>Channa</taxon>
    </lineage>
</organism>
<dbReference type="FunFam" id="3.30.505.10:FF:000002">
    <property type="entry name" value="Tensin 1"/>
    <property type="match status" value="1"/>
</dbReference>
<feature type="compositionally biased region" description="Polar residues" evidence="9">
    <location>
        <begin position="1271"/>
        <end position="1321"/>
    </location>
</feature>
<dbReference type="InterPro" id="IPR013625">
    <property type="entry name" value="PTB"/>
</dbReference>
<dbReference type="InterPro" id="IPR035892">
    <property type="entry name" value="C2_domain_sf"/>
</dbReference>
<feature type="compositionally biased region" description="Low complexity" evidence="9">
    <location>
        <begin position="1102"/>
        <end position="1123"/>
    </location>
</feature>
<dbReference type="CDD" id="cd01213">
    <property type="entry name" value="PTB_tensin"/>
    <property type="match status" value="1"/>
</dbReference>
<evidence type="ECO:0000256" key="4">
    <source>
        <dbReference type="ARBA" id="ARBA00022801"/>
    </source>
</evidence>
<feature type="domain" description="SH2" evidence="10">
    <location>
        <begin position="1480"/>
        <end position="1588"/>
    </location>
</feature>
<dbReference type="InterPro" id="IPR003595">
    <property type="entry name" value="Tyr_Pase_cat"/>
</dbReference>
<feature type="domain" description="Phosphatase tensin-type" evidence="11">
    <location>
        <begin position="50"/>
        <end position="222"/>
    </location>
</feature>
<proteinExistence type="inferred from homology"/>
<evidence type="ECO:0000256" key="3">
    <source>
        <dbReference type="ARBA" id="ARBA00022553"/>
    </source>
</evidence>
<feature type="region of interest" description="Disordered" evidence="9">
    <location>
        <begin position="905"/>
        <end position="965"/>
    </location>
</feature>
<dbReference type="InterPro" id="IPR029023">
    <property type="entry name" value="Tensin_phosphatase"/>
</dbReference>
<dbReference type="InterPro" id="IPR033929">
    <property type="entry name" value="Tensin_PTB"/>
</dbReference>
<dbReference type="PANTHER" id="PTHR45734">
    <property type="entry name" value="TENSIN"/>
    <property type="match status" value="1"/>
</dbReference>
<dbReference type="PROSITE" id="PS51182">
    <property type="entry name" value="C2_TENSIN"/>
    <property type="match status" value="1"/>
</dbReference>
<dbReference type="InterPro" id="IPR000980">
    <property type="entry name" value="SH2"/>
</dbReference>
<evidence type="ECO:0000259" key="10">
    <source>
        <dbReference type="PROSITE" id="PS50001"/>
    </source>
</evidence>
<evidence type="ECO:0000256" key="6">
    <source>
        <dbReference type="ARBA" id="ARBA00022949"/>
    </source>
</evidence>
<dbReference type="Pfam" id="PF00017">
    <property type="entry name" value="SH2"/>
    <property type="match status" value="1"/>
</dbReference>
<dbReference type="SUPFAM" id="SSF52799">
    <property type="entry name" value="(Phosphotyrosine protein) phosphatases II"/>
    <property type="match status" value="1"/>
</dbReference>
<dbReference type="SMART" id="SM01326">
    <property type="entry name" value="PTEN_C2"/>
    <property type="match status" value="1"/>
</dbReference>
<dbReference type="InterPro" id="IPR029021">
    <property type="entry name" value="Prot-tyrosine_phosphatase-like"/>
</dbReference>
<dbReference type="SMART" id="SM00404">
    <property type="entry name" value="PTPc_motif"/>
    <property type="match status" value="1"/>
</dbReference>
<dbReference type="SUPFAM" id="SSF50729">
    <property type="entry name" value="PH domain-like"/>
    <property type="match status" value="1"/>
</dbReference>
<feature type="domain" description="C2 tensin-type" evidence="12">
    <location>
        <begin position="227"/>
        <end position="353"/>
    </location>
</feature>
<gene>
    <name evidence="13" type="ORF">Q5P01_013233</name>
</gene>
<dbReference type="Gene3D" id="3.30.505.10">
    <property type="entry name" value="SH2 domain"/>
    <property type="match status" value="1"/>
</dbReference>
<evidence type="ECO:0000256" key="5">
    <source>
        <dbReference type="ARBA" id="ARBA00022912"/>
    </source>
</evidence>
<comment type="subcellular location">
    <subcellularLocation>
        <location evidence="1">Cell junction</location>
        <location evidence="1">Focal adhesion</location>
    </subcellularLocation>
</comment>
<feature type="compositionally biased region" description="Polar residues" evidence="9">
    <location>
        <begin position="745"/>
        <end position="800"/>
    </location>
</feature>
<feature type="compositionally biased region" description="Polar residues" evidence="9">
    <location>
        <begin position="1361"/>
        <end position="1370"/>
    </location>
</feature>
<dbReference type="EMBL" id="JAUPFM010000010">
    <property type="protein sequence ID" value="KAK2839493.1"/>
    <property type="molecule type" value="Genomic_DNA"/>
</dbReference>
<feature type="compositionally biased region" description="Polar residues" evidence="9">
    <location>
        <begin position="1330"/>
        <end position="1340"/>
    </location>
</feature>
<protein>
    <recommendedName>
        <fullName evidence="15">Tensin-1</fullName>
    </recommendedName>
</protein>
<keyword evidence="7 8" id="KW-0727">SH2 domain</keyword>
<keyword evidence="14" id="KW-1185">Reference proteome</keyword>
<dbReference type="InterPro" id="IPR011993">
    <property type="entry name" value="PH-like_dom_sf"/>
</dbReference>
<dbReference type="GO" id="GO:0004721">
    <property type="term" value="F:phosphoprotein phosphatase activity"/>
    <property type="evidence" value="ECO:0007669"/>
    <property type="project" value="UniProtKB-KW"/>
</dbReference>
<feature type="compositionally biased region" description="Low complexity" evidence="9">
    <location>
        <begin position="861"/>
        <end position="874"/>
    </location>
</feature>
<feature type="compositionally biased region" description="Polar residues" evidence="9">
    <location>
        <begin position="446"/>
        <end position="458"/>
    </location>
</feature>
<dbReference type="SUPFAM" id="SSF55550">
    <property type="entry name" value="SH2 domain"/>
    <property type="match status" value="1"/>
</dbReference>
<feature type="region of interest" description="Disordered" evidence="9">
    <location>
        <begin position="446"/>
        <end position="471"/>
    </location>
</feature>
<feature type="compositionally biased region" description="Low complexity" evidence="9">
    <location>
        <begin position="1132"/>
        <end position="1169"/>
    </location>
</feature>
<dbReference type="Proteomes" id="UP001187415">
    <property type="component" value="Unassembled WGS sequence"/>
</dbReference>
<dbReference type="Gene3D" id="2.30.29.30">
    <property type="entry name" value="Pleckstrin-homology domain (PH domain)/Phosphotyrosine-binding domain (PTB)"/>
    <property type="match status" value="1"/>
</dbReference>
<dbReference type="Gene3D" id="2.60.40.1110">
    <property type="match status" value="1"/>
</dbReference>
<feature type="region of interest" description="Disordered" evidence="9">
    <location>
        <begin position="745"/>
        <end position="880"/>
    </location>
</feature>
<evidence type="ECO:0000256" key="8">
    <source>
        <dbReference type="PROSITE-ProRule" id="PRU00191"/>
    </source>
</evidence>
<dbReference type="SMART" id="SM00252">
    <property type="entry name" value="SH2"/>
    <property type="match status" value="1"/>
</dbReference>
<keyword evidence="4" id="KW-0378">Hydrolase</keyword>
<evidence type="ECO:0000313" key="13">
    <source>
        <dbReference type="EMBL" id="KAK2839493.1"/>
    </source>
</evidence>
<dbReference type="InterPro" id="IPR035012">
    <property type="entry name" value="Tensin-like_SH2"/>
</dbReference>
<dbReference type="GO" id="GO:0010761">
    <property type="term" value="P:fibroblast migration"/>
    <property type="evidence" value="ECO:0007669"/>
    <property type="project" value="TreeGrafter"/>
</dbReference>
<comment type="caution">
    <text evidence="13">The sequence shown here is derived from an EMBL/GenBank/DDBJ whole genome shotgun (WGS) entry which is preliminary data.</text>
</comment>
<dbReference type="FunFam" id="2.60.40.1110:FF:000002">
    <property type="entry name" value="tensin-1 isoform X2"/>
    <property type="match status" value="1"/>
</dbReference>
<keyword evidence="5" id="KW-0904">Protein phosphatase</keyword>
<comment type="similarity">
    <text evidence="2">Belongs to the PTEN phosphatase protein family.</text>
</comment>
<dbReference type="PROSITE" id="PS51181">
    <property type="entry name" value="PPASE_TENSIN"/>
    <property type="match status" value="1"/>
</dbReference>
<dbReference type="InterPro" id="IPR036860">
    <property type="entry name" value="SH2_dom_sf"/>
</dbReference>
<evidence type="ECO:0000256" key="1">
    <source>
        <dbReference type="ARBA" id="ARBA00004246"/>
    </source>
</evidence>
<dbReference type="Pfam" id="PF10409">
    <property type="entry name" value="PTEN_C2"/>
    <property type="match status" value="1"/>
</dbReference>
<dbReference type="SMART" id="SM00462">
    <property type="entry name" value="PTB"/>
    <property type="match status" value="1"/>
</dbReference>
<dbReference type="SUPFAM" id="SSF49562">
    <property type="entry name" value="C2 domain (Calcium/lipid-binding domain, CaLB)"/>
    <property type="match status" value="1"/>
</dbReference>